<sequence>MSAFYPIGTRELDVYVSKKHDDLLAGILEPGSYRKILSLVIVVGFSVEIYEDQTTLLRSVEGVRVVEKNQELV</sequence>
<comment type="caution">
    <text evidence="1">The sequence shown here is derived from an EMBL/GenBank/DDBJ whole genome shotgun (WGS) entry which is preliminary data.</text>
</comment>
<proteinExistence type="predicted"/>
<reference evidence="2" key="1">
    <citation type="journal article" date="2023" name="Front. Plant Sci.">
        <title>Chromosomal-level genome assembly of Melastoma candidum provides insights into trichome evolution.</title>
        <authorList>
            <person name="Zhong Y."/>
            <person name="Wu W."/>
            <person name="Sun C."/>
            <person name="Zou P."/>
            <person name="Liu Y."/>
            <person name="Dai S."/>
            <person name="Zhou R."/>
        </authorList>
    </citation>
    <scope>NUCLEOTIDE SEQUENCE [LARGE SCALE GENOMIC DNA]</scope>
</reference>
<organism evidence="1 2">
    <name type="scientific">Melastoma candidum</name>
    <dbReference type="NCBI Taxonomy" id="119954"/>
    <lineage>
        <taxon>Eukaryota</taxon>
        <taxon>Viridiplantae</taxon>
        <taxon>Streptophyta</taxon>
        <taxon>Embryophyta</taxon>
        <taxon>Tracheophyta</taxon>
        <taxon>Spermatophyta</taxon>
        <taxon>Magnoliopsida</taxon>
        <taxon>eudicotyledons</taxon>
        <taxon>Gunneridae</taxon>
        <taxon>Pentapetalae</taxon>
        <taxon>rosids</taxon>
        <taxon>malvids</taxon>
        <taxon>Myrtales</taxon>
        <taxon>Melastomataceae</taxon>
        <taxon>Melastomatoideae</taxon>
        <taxon>Melastomateae</taxon>
        <taxon>Melastoma</taxon>
    </lineage>
</organism>
<accession>A0ACB9R0X9</accession>
<evidence type="ECO:0000313" key="2">
    <source>
        <dbReference type="Proteomes" id="UP001057402"/>
    </source>
</evidence>
<keyword evidence="2" id="KW-1185">Reference proteome</keyword>
<dbReference type="Proteomes" id="UP001057402">
    <property type="component" value="Chromosome 4"/>
</dbReference>
<gene>
    <name evidence="1" type="ORF">MLD38_010385</name>
</gene>
<dbReference type="EMBL" id="CM042883">
    <property type="protein sequence ID" value="KAI4372107.1"/>
    <property type="molecule type" value="Genomic_DNA"/>
</dbReference>
<name>A0ACB9R0X9_9MYRT</name>
<protein>
    <submittedName>
        <fullName evidence="1">Uncharacterized protein</fullName>
    </submittedName>
</protein>
<evidence type="ECO:0000313" key="1">
    <source>
        <dbReference type="EMBL" id="KAI4372107.1"/>
    </source>
</evidence>